<dbReference type="CDD" id="cd01106">
    <property type="entry name" value="HTH_TipAL-Mta"/>
    <property type="match status" value="1"/>
</dbReference>
<proteinExistence type="predicted"/>
<dbReference type="InterPro" id="IPR009061">
    <property type="entry name" value="DNA-bd_dom_put_sf"/>
</dbReference>
<name>A0ABW3TVM3_9BACL</name>
<dbReference type="PROSITE" id="PS00552">
    <property type="entry name" value="HTH_MERR_1"/>
    <property type="match status" value="1"/>
</dbReference>
<gene>
    <name evidence="3" type="ORF">ACFQ38_07005</name>
</gene>
<feature type="domain" description="HTH merR-type" evidence="2">
    <location>
        <begin position="5"/>
        <end position="74"/>
    </location>
</feature>
<comment type="caution">
    <text evidence="3">The sequence shown here is derived from an EMBL/GenBank/DDBJ whole genome shotgun (WGS) entry which is preliminary data.</text>
</comment>
<dbReference type="RefSeq" id="WP_381480179.1">
    <property type="nucleotide sequence ID" value="NZ_JBHTLT010000033.1"/>
</dbReference>
<dbReference type="Pfam" id="PF13411">
    <property type="entry name" value="MerR_1"/>
    <property type="match status" value="1"/>
</dbReference>
<evidence type="ECO:0000256" key="1">
    <source>
        <dbReference type="ARBA" id="ARBA00023125"/>
    </source>
</evidence>
<evidence type="ECO:0000259" key="2">
    <source>
        <dbReference type="PROSITE" id="PS50937"/>
    </source>
</evidence>
<dbReference type="PRINTS" id="PR00040">
    <property type="entry name" value="HTHMERR"/>
</dbReference>
<protein>
    <submittedName>
        <fullName evidence="3">MerR family transcriptional regulator</fullName>
    </submittedName>
</protein>
<dbReference type="PANTHER" id="PTHR30204">
    <property type="entry name" value="REDOX-CYCLING DRUG-SENSING TRANSCRIPTIONAL ACTIVATOR SOXR"/>
    <property type="match status" value="1"/>
</dbReference>
<dbReference type="InterPro" id="IPR000551">
    <property type="entry name" value="MerR-type_HTH_dom"/>
</dbReference>
<dbReference type="Gene3D" id="6.10.250.360">
    <property type="match status" value="1"/>
</dbReference>
<dbReference type="PROSITE" id="PS50937">
    <property type="entry name" value="HTH_MERR_2"/>
    <property type="match status" value="1"/>
</dbReference>
<accession>A0ABW3TVM3</accession>
<dbReference type="SUPFAM" id="SSF46955">
    <property type="entry name" value="Putative DNA-binding domain"/>
    <property type="match status" value="1"/>
</dbReference>
<dbReference type="Proteomes" id="UP001597231">
    <property type="component" value="Unassembled WGS sequence"/>
</dbReference>
<evidence type="ECO:0000313" key="3">
    <source>
        <dbReference type="EMBL" id="MFD1204846.1"/>
    </source>
</evidence>
<organism evidence="3 4">
    <name type="scientific">Sporosarcina contaminans</name>
    <dbReference type="NCBI Taxonomy" id="633403"/>
    <lineage>
        <taxon>Bacteria</taxon>
        <taxon>Bacillati</taxon>
        <taxon>Bacillota</taxon>
        <taxon>Bacilli</taxon>
        <taxon>Bacillales</taxon>
        <taxon>Caryophanaceae</taxon>
        <taxon>Sporosarcina</taxon>
    </lineage>
</organism>
<keyword evidence="1" id="KW-0238">DNA-binding</keyword>
<dbReference type="SMART" id="SM00422">
    <property type="entry name" value="HTH_MERR"/>
    <property type="match status" value="1"/>
</dbReference>
<dbReference type="Gene3D" id="1.10.1660.10">
    <property type="match status" value="1"/>
</dbReference>
<evidence type="ECO:0000313" key="4">
    <source>
        <dbReference type="Proteomes" id="UP001597231"/>
    </source>
</evidence>
<sequence>MSGNMLTIGQLAKRAGVTIRTLRYYDKIGLIVPSDYKEGGHRLYSIDDLIRLQQIQSLKFIGFSLKDINNLLELSVIEEHDLTRSIAFKKRELIAEQERILQMIDQLDHMTKIITGYEKIDVKLFCFIIHSILFEEENLNEAQEKGSIHNFRSEARVKIDKAFFSMFMQLKKLVENDISPESEEAFHFCSQLTNLTNEMLSTVEMADLKSALPFDEFNILNPLTDEESTFLRDAFAYMSKKFGSQ</sequence>
<dbReference type="PANTHER" id="PTHR30204:SF96">
    <property type="entry name" value="CHROMOSOME-ANCHORING PROTEIN RACA"/>
    <property type="match status" value="1"/>
</dbReference>
<keyword evidence="4" id="KW-1185">Reference proteome</keyword>
<dbReference type="EMBL" id="JBHTLT010000033">
    <property type="protein sequence ID" value="MFD1204846.1"/>
    <property type="molecule type" value="Genomic_DNA"/>
</dbReference>
<reference evidence="4" key="1">
    <citation type="journal article" date="2019" name="Int. J. Syst. Evol. Microbiol.">
        <title>The Global Catalogue of Microorganisms (GCM) 10K type strain sequencing project: providing services to taxonomists for standard genome sequencing and annotation.</title>
        <authorList>
            <consortium name="The Broad Institute Genomics Platform"/>
            <consortium name="The Broad Institute Genome Sequencing Center for Infectious Disease"/>
            <person name="Wu L."/>
            <person name="Ma J."/>
        </authorList>
    </citation>
    <scope>NUCLEOTIDE SEQUENCE [LARGE SCALE GENOMIC DNA]</scope>
    <source>
        <strain evidence="4">CCUG 53915</strain>
    </source>
</reference>
<dbReference type="InterPro" id="IPR047057">
    <property type="entry name" value="MerR_fam"/>
</dbReference>